<feature type="non-terminal residue" evidence="2">
    <location>
        <position position="1"/>
    </location>
</feature>
<feature type="region of interest" description="Disordered" evidence="1">
    <location>
        <begin position="69"/>
        <end position="91"/>
    </location>
</feature>
<evidence type="ECO:0000256" key="1">
    <source>
        <dbReference type="SAM" id="MobiDB-lite"/>
    </source>
</evidence>
<organism evidence="2 3">
    <name type="scientific">Rhododendron williamsianum</name>
    <dbReference type="NCBI Taxonomy" id="262921"/>
    <lineage>
        <taxon>Eukaryota</taxon>
        <taxon>Viridiplantae</taxon>
        <taxon>Streptophyta</taxon>
        <taxon>Embryophyta</taxon>
        <taxon>Tracheophyta</taxon>
        <taxon>Spermatophyta</taxon>
        <taxon>Magnoliopsida</taxon>
        <taxon>eudicotyledons</taxon>
        <taxon>Gunneridae</taxon>
        <taxon>Pentapetalae</taxon>
        <taxon>asterids</taxon>
        <taxon>Ericales</taxon>
        <taxon>Ericaceae</taxon>
        <taxon>Ericoideae</taxon>
        <taxon>Rhodoreae</taxon>
        <taxon>Rhododendron</taxon>
    </lineage>
</organism>
<sequence>MFKPFLLPSLGENGWRNGRNHFWLKKWHTVGLGLFAVLASFWEWLKPGGPCLAKLRHLRFRRRASFTAADSGRRRPDQIPTDVVGPSSRVLEDGDEDRMEFLPEELRRNVVKLSRESTAEGGVCDVYVVGTAHVSQVNPWGFIGLAEEKLRIVEEAESCEQVKAVIRISKPQVVFLELCPIRTRVLLTQNLKVASKLEVCPGSEFRVACEEALKYDDNVQVKLGDRPVELKEMDDIDMMTLENQEMSKQFPTLMETLVHERDQYMSAELFKVARNYSSVVAVVGKGHLQGIKKYWKQPIELEQLLHVDSLQGGQPFQHQLARVTPLCSSPPPSRSPPGIAFPPIRTTTPQRLQFRRRISLTAASARRRPGPTAMDGAVSATPPDSDFIRIDGPGSPVREDPGADDIEGLLRSVSTVDDEEGGDERGGGDAAAAAEDFGEGDGEDRREAVPEEVWRSVVRLSCESTAEGGVCDVYLVGTSHLLDVWNDKESCQEVEAVIRFLKPQVVFLELCSSRMALLTPQNLKVSSKLEVFPGSEFRVAFEEALKYGGKVILGDRPVQLLATDGSFHRKCNCYLNKETTIMFLNLRESSLASASAEGIGDVDMLTLVIQEMSKQFPTLMETIVYERDQ</sequence>
<gene>
    <name evidence="2" type="ORF">C3L33_11921</name>
</gene>
<proteinExistence type="predicted"/>
<evidence type="ECO:0000313" key="2">
    <source>
        <dbReference type="EMBL" id="KAE9456177.1"/>
    </source>
</evidence>
<dbReference type="AlphaFoldDB" id="A0A6A4LNL2"/>
<dbReference type="OrthoDB" id="48306at2759"/>
<keyword evidence="3" id="KW-1185">Reference proteome</keyword>
<reference evidence="2 3" key="1">
    <citation type="journal article" date="2019" name="Genome Biol. Evol.">
        <title>The Rhododendron genome and chromosomal organization provide insight into shared whole-genome duplications across the heath family (Ericaceae).</title>
        <authorList>
            <person name="Soza V.L."/>
            <person name="Lindsley D."/>
            <person name="Waalkes A."/>
            <person name="Ramage E."/>
            <person name="Patwardhan R.P."/>
            <person name="Burton J.N."/>
            <person name="Adey A."/>
            <person name="Kumar A."/>
            <person name="Qiu R."/>
            <person name="Shendure J."/>
            <person name="Hall B."/>
        </authorList>
    </citation>
    <scope>NUCLEOTIDE SEQUENCE [LARGE SCALE GENOMIC DNA]</scope>
    <source>
        <strain evidence="2">RSF 1966-606</strain>
    </source>
</reference>
<comment type="caution">
    <text evidence="2">The sequence shown here is derived from an EMBL/GenBank/DDBJ whole genome shotgun (WGS) entry which is preliminary data.</text>
</comment>
<feature type="region of interest" description="Disordered" evidence="1">
    <location>
        <begin position="365"/>
        <end position="448"/>
    </location>
</feature>
<dbReference type="GO" id="GO:0005741">
    <property type="term" value="C:mitochondrial outer membrane"/>
    <property type="evidence" value="ECO:0007669"/>
    <property type="project" value="TreeGrafter"/>
</dbReference>
<dbReference type="CDD" id="cd14726">
    <property type="entry name" value="TraB_PrgY-like"/>
    <property type="match status" value="2"/>
</dbReference>
<dbReference type="EMBL" id="QEFC01001752">
    <property type="protein sequence ID" value="KAE9456177.1"/>
    <property type="molecule type" value="Genomic_DNA"/>
</dbReference>
<dbReference type="InterPro" id="IPR002816">
    <property type="entry name" value="TraB/PrgY/GumN_fam"/>
</dbReference>
<evidence type="ECO:0008006" key="4">
    <source>
        <dbReference type="Google" id="ProtNLM"/>
    </source>
</evidence>
<feature type="region of interest" description="Disordered" evidence="1">
    <location>
        <begin position="326"/>
        <end position="345"/>
    </location>
</feature>
<dbReference type="PANTHER" id="PTHR21530">
    <property type="entry name" value="PHEROMONE SHUTDOWN PROTEIN"/>
    <property type="match status" value="1"/>
</dbReference>
<name>A0A6A4LNL2_9ERIC</name>
<dbReference type="Pfam" id="PF01963">
    <property type="entry name" value="TraB_PrgY_gumN"/>
    <property type="match status" value="1"/>
</dbReference>
<dbReference type="PANTHER" id="PTHR21530:SF7">
    <property type="entry name" value="TRAB DOMAIN-CONTAINING PROTEIN"/>
    <property type="match status" value="1"/>
</dbReference>
<accession>A0A6A4LNL2</accession>
<evidence type="ECO:0000313" key="3">
    <source>
        <dbReference type="Proteomes" id="UP000428333"/>
    </source>
</evidence>
<dbReference type="Proteomes" id="UP000428333">
    <property type="component" value="Linkage Group LG07"/>
</dbReference>
<dbReference type="InterPro" id="IPR046345">
    <property type="entry name" value="TraB_PrgY-like"/>
</dbReference>
<protein>
    <recommendedName>
        <fullName evidence="4">TraB domain-containing protein</fullName>
    </recommendedName>
</protein>